<evidence type="ECO:0000256" key="9">
    <source>
        <dbReference type="HAMAP-Rule" id="MF_01852"/>
    </source>
</evidence>
<organism evidence="11 12">
    <name type="scientific">Buchnera aphidicola subsp. Diuraphis noxia</name>
    <dbReference type="NCBI Taxonomy" id="118101"/>
    <lineage>
        <taxon>Bacteria</taxon>
        <taxon>Pseudomonadati</taxon>
        <taxon>Pseudomonadota</taxon>
        <taxon>Gammaproteobacteria</taxon>
        <taxon>Enterobacterales</taxon>
        <taxon>Erwiniaceae</taxon>
        <taxon>Buchnera</taxon>
    </lineage>
</organism>
<evidence type="ECO:0000313" key="11">
    <source>
        <dbReference type="EMBL" id="ANZ22679.1"/>
    </source>
</evidence>
<dbReference type="PANTHER" id="PTHR17490">
    <property type="entry name" value="SUA5"/>
    <property type="match status" value="1"/>
</dbReference>
<dbReference type="FunFam" id="3.90.870.10:FF:000004">
    <property type="entry name" value="Threonylcarbamoyl-AMP synthase"/>
    <property type="match status" value="1"/>
</dbReference>
<gene>
    <name evidence="9" type="primary">tsaC</name>
    <name evidence="11" type="ORF">ATN01_02455</name>
</gene>
<dbReference type="EMBL" id="CP013259">
    <property type="protein sequence ID" value="ANZ22679.1"/>
    <property type="molecule type" value="Genomic_DNA"/>
</dbReference>
<accession>A0A1B2H9E6</accession>
<evidence type="ECO:0000256" key="4">
    <source>
        <dbReference type="ARBA" id="ARBA00022694"/>
    </source>
</evidence>
<comment type="catalytic activity">
    <reaction evidence="8 9">
        <text>L-threonine + hydrogencarbonate + ATP = L-threonylcarbamoyladenylate + diphosphate + H2O</text>
        <dbReference type="Rhea" id="RHEA:36407"/>
        <dbReference type="ChEBI" id="CHEBI:15377"/>
        <dbReference type="ChEBI" id="CHEBI:17544"/>
        <dbReference type="ChEBI" id="CHEBI:30616"/>
        <dbReference type="ChEBI" id="CHEBI:33019"/>
        <dbReference type="ChEBI" id="CHEBI:57926"/>
        <dbReference type="ChEBI" id="CHEBI:73682"/>
        <dbReference type="EC" id="2.7.7.87"/>
    </reaction>
</comment>
<keyword evidence="4 9" id="KW-0819">tRNA processing</keyword>
<evidence type="ECO:0000259" key="10">
    <source>
        <dbReference type="PROSITE" id="PS51163"/>
    </source>
</evidence>
<evidence type="ECO:0000256" key="5">
    <source>
        <dbReference type="ARBA" id="ARBA00022695"/>
    </source>
</evidence>
<dbReference type="Gene3D" id="3.90.870.10">
    <property type="entry name" value="DHBP synthase"/>
    <property type="match status" value="1"/>
</dbReference>
<evidence type="ECO:0000256" key="3">
    <source>
        <dbReference type="ARBA" id="ARBA00022679"/>
    </source>
</evidence>
<dbReference type="GO" id="GO:0002949">
    <property type="term" value="P:tRNA threonylcarbamoyladenosine modification"/>
    <property type="evidence" value="ECO:0007669"/>
    <property type="project" value="UniProtKB-UniRule"/>
</dbReference>
<dbReference type="InterPro" id="IPR017945">
    <property type="entry name" value="DHBP_synth_RibB-like_a/b_dom"/>
</dbReference>
<keyword evidence="2 9" id="KW-0963">Cytoplasm</keyword>
<dbReference type="GO" id="GO:0005737">
    <property type="term" value="C:cytoplasm"/>
    <property type="evidence" value="ECO:0007669"/>
    <property type="project" value="UniProtKB-SubCell"/>
</dbReference>
<reference evidence="11 12" key="1">
    <citation type="submission" date="2015-11" db="EMBL/GenBank/DDBJ databases">
        <title>The complete genome of Buchnera aphidicola from Diuraphis noxia biotype SAM.</title>
        <authorList>
            <person name="Burger N.F.V."/>
            <person name="Oberholster A.-M."/>
        </authorList>
    </citation>
    <scope>NUCLEOTIDE SEQUENCE [LARGE SCALE GENOMIC DNA]</scope>
    <source>
        <strain evidence="11">SAM</strain>
    </source>
</reference>
<dbReference type="AlphaFoldDB" id="A0A1B2H9E6"/>
<evidence type="ECO:0000256" key="8">
    <source>
        <dbReference type="ARBA" id="ARBA00048366"/>
    </source>
</evidence>
<keyword evidence="7 9" id="KW-0067">ATP-binding</keyword>
<dbReference type="PATRIC" id="fig|118101.4.peg.489"/>
<dbReference type="GO" id="GO:0006450">
    <property type="term" value="P:regulation of translational fidelity"/>
    <property type="evidence" value="ECO:0007669"/>
    <property type="project" value="TreeGrafter"/>
</dbReference>
<dbReference type="SUPFAM" id="SSF55821">
    <property type="entry name" value="YrdC/RibB"/>
    <property type="match status" value="1"/>
</dbReference>
<keyword evidence="6 9" id="KW-0547">Nucleotide-binding</keyword>
<protein>
    <recommendedName>
        <fullName evidence="9">Threonylcarbamoyl-AMP synthase</fullName>
        <shortName evidence="9">TC-AMP synthase</shortName>
        <ecNumber evidence="9">2.7.7.87</ecNumber>
    </recommendedName>
    <alternativeName>
        <fullName evidence="9">L-threonylcarbamoyladenylate synthase</fullName>
    </alternativeName>
    <alternativeName>
        <fullName evidence="9">t(6)A37 threonylcarbamoyladenosine biosynthesis protein TsaC</fullName>
    </alternativeName>
    <alternativeName>
        <fullName evidence="9">tRNA threonylcarbamoyladenosine biosynthesis protein TsaC</fullName>
    </alternativeName>
</protein>
<feature type="domain" description="YrdC-like" evidence="10">
    <location>
        <begin position="7"/>
        <end position="192"/>
    </location>
</feature>
<dbReference type="InterPro" id="IPR050156">
    <property type="entry name" value="TC-AMP_synthase_SUA5"/>
</dbReference>
<dbReference type="GO" id="GO:0000049">
    <property type="term" value="F:tRNA binding"/>
    <property type="evidence" value="ECO:0007669"/>
    <property type="project" value="TreeGrafter"/>
</dbReference>
<comment type="function">
    <text evidence="9">Required for the formation of a threonylcarbamoyl group on adenosine at position 37 (t(6)A37) in tRNAs that read codons beginning with adenine. Catalyzes the conversion of L-threonine, HCO(3)(-)/CO(2) and ATP to give threonylcarbamoyl-AMP (TC-AMP) as the acyladenylate intermediate, with the release of diphosphate.</text>
</comment>
<dbReference type="InterPro" id="IPR006070">
    <property type="entry name" value="Sua5-like_dom"/>
</dbReference>
<evidence type="ECO:0000256" key="7">
    <source>
        <dbReference type="ARBA" id="ARBA00022840"/>
    </source>
</evidence>
<dbReference type="GO" id="GO:0061710">
    <property type="term" value="F:L-threonylcarbamoyladenylate synthase"/>
    <property type="evidence" value="ECO:0007669"/>
    <property type="project" value="UniProtKB-EC"/>
</dbReference>
<proteinExistence type="inferred from homology"/>
<evidence type="ECO:0000256" key="2">
    <source>
        <dbReference type="ARBA" id="ARBA00022490"/>
    </source>
</evidence>
<dbReference type="PROSITE" id="PS51163">
    <property type="entry name" value="YRDC"/>
    <property type="match status" value="1"/>
</dbReference>
<evidence type="ECO:0000256" key="6">
    <source>
        <dbReference type="ARBA" id="ARBA00022741"/>
    </source>
</evidence>
<keyword evidence="3 9" id="KW-0808">Transferase</keyword>
<dbReference type="STRING" id="118101.ATN01_02455"/>
<evidence type="ECO:0000256" key="1">
    <source>
        <dbReference type="ARBA" id="ARBA00004496"/>
    </source>
</evidence>
<dbReference type="Pfam" id="PF01300">
    <property type="entry name" value="Sua5_yciO_yrdC"/>
    <property type="match status" value="1"/>
</dbReference>
<dbReference type="InterPro" id="IPR023535">
    <property type="entry name" value="TC-AMP_synthase"/>
</dbReference>
<sequence length="192" mass="21958">MSKKNSSRSFFYCVKMLRKKNVIAYPTESMFGLGCDPNSKTAVIKLLTLKKRKIEKGLILVASEFNQVKMYVNENYLSKQQKRQMFSFWPGPFTFLLPASKDAPLWLTGKFNTVAVRISAHLSIIKLCNIFGQSLISTSANLTNMPPSITRTQVFKYFGKDFPLLHGKIGREKNPSKIINISNGKFMRYVQR</sequence>
<comment type="similarity">
    <text evidence="9">Belongs to the SUA5 family. TsaC subfamily.</text>
</comment>
<comment type="subcellular location">
    <subcellularLocation>
        <location evidence="1 9">Cytoplasm</location>
    </subcellularLocation>
</comment>
<dbReference type="Proteomes" id="UP000093070">
    <property type="component" value="Chromosome"/>
</dbReference>
<name>A0A1B2H9E6_BUCDN</name>
<dbReference type="GO" id="GO:0005524">
    <property type="term" value="F:ATP binding"/>
    <property type="evidence" value="ECO:0007669"/>
    <property type="project" value="UniProtKB-UniRule"/>
</dbReference>
<evidence type="ECO:0000313" key="12">
    <source>
        <dbReference type="Proteomes" id="UP000093070"/>
    </source>
</evidence>
<dbReference type="GO" id="GO:0003725">
    <property type="term" value="F:double-stranded RNA binding"/>
    <property type="evidence" value="ECO:0007669"/>
    <property type="project" value="InterPro"/>
</dbReference>
<dbReference type="EC" id="2.7.7.87" evidence="9"/>
<keyword evidence="5 9" id="KW-0548">Nucleotidyltransferase</keyword>
<dbReference type="PANTHER" id="PTHR17490:SF18">
    <property type="entry name" value="THREONYLCARBAMOYL-AMP SYNTHASE"/>
    <property type="match status" value="1"/>
</dbReference>
<dbReference type="HAMAP" id="MF_01852">
    <property type="entry name" value="TsaC"/>
    <property type="match status" value="1"/>
</dbReference>